<dbReference type="KEGG" id="plm:Plim_3259"/>
<keyword evidence="3" id="KW-1185">Reference proteome</keyword>
<keyword evidence="1" id="KW-0472">Membrane</keyword>
<feature type="transmembrane region" description="Helical" evidence="1">
    <location>
        <begin position="12"/>
        <end position="32"/>
    </location>
</feature>
<reference evidence="2 3" key="1">
    <citation type="journal article" date="2010" name="Stand. Genomic Sci.">
        <title>Complete genome sequence of Planctomyces limnophilus type strain (Mu 290).</title>
        <authorList>
            <person name="Labutti K."/>
            <person name="Sikorski J."/>
            <person name="Schneider S."/>
            <person name="Nolan M."/>
            <person name="Lucas S."/>
            <person name="Glavina Del Rio T."/>
            <person name="Tice H."/>
            <person name="Cheng J.F."/>
            <person name="Goodwin L."/>
            <person name="Pitluck S."/>
            <person name="Liolios K."/>
            <person name="Ivanova N."/>
            <person name="Mavromatis K."/>
            <person name="Mikhailova N."/>
            <person name="Pati A."/>
            <person name="Chen A."/>
            <person name="Palaniappan K."/>
            <person name="Land M."/>
            <person name="Hauser L."/>
            <person name="Chang Y.J."/>
            <person name="Jeffries C.D."/>
            <person name="Tindall B.J."/>
            <person name="Rohde M."/>
            <person name="Goker M."/>
            <person name="Woyke T."/>
            <person name="Bristow J."/>
            <person name="Eisen J.A."/>
            <person name="Markowitz V."/>
            <person name="Hugenholtz P."/>
            <person name="Kyrpides N.C."/>
            <person name="Klenk H.P."/>
            <person name="Lapidus A."/>
        </authorList>
    </citation>
    <scope>NUCLEOTIDE SEQUENCE [LARGE SCALE GENOMIC DNA]</scope>
    <source>
        <strain evidence="3">ATCC 43296 / DSM 3776 / IFAM 1008 / Mu 290</strain>
    </source>
</reference>
<keyword evidence="1" id="KW-1133">Transmembrane helix</keyword>
<organism evidence="2 3">
    <name type="scientific">Planctopirus limnophila (strain ATCC 43296 / DSM 3776 / IFAM 1008 / Mu 290)</name>
    <name type="common">Planctomyces limnophilus</name>
    <dbReference type="NCBI Taxonomy" id="521674"/>
    <lineage>
        <taxon>Bacteria</taxon>
        <taxon>Pseudomonadati</taxon>
        <taxon>Planctomycetota</taxon>
        <taxon>Planctomycetia</taxon>
        <taxon>Planctomycetales</taxon>
        <taxon>Planctomycetaceae</taxon>
        <taxon>Planctopirus</taxon>
    </lineage>
</organism>
<keyword evidence="1" id="KW-0812">Transmembrane</keyword>
<accession>D5STP3</accession>
<evidence type="ECO:0000313" key="2">
    <source>
        <dbReference type="EMBL" id="ADG69072.1"/>
    </source>
</evidence>
<proteinExistence type="predicted"/>
<dbReference type="AlphaFoldDB" id="D5STP3"/>
<protein>
    <submittedName>
        <fullName evidence="2">Uncharacterized protein</fullName>
    </submittedName>
</protein>
<evidence type="ECO:0000256" key="1">
    <source>
        <dbReference type="SAM" id="Phobius"/>
    </source>
</evidence>
<gene>
    <name evidence="2" type="ordered locus">Plim_3259</name>
</gene>
<sequence length="69" mass="7538">MSHEVLWPPSEYGFQFSTAFFGMGCLGPNVFAKLQFVPKIAGGSKTQPQPPAAAPFFIGIRINCSRSHH</sequence>
<name>D5STP3_PLAL2</name>
<dbReference type="HOGENOM" id="CLU_2772346_0_0_0"/>
<dbReference type="Proteomes" id="UP000002220">
    <property type="component" value="Chromosome"/>
</dbReference>
<evidence type="ECO:0000313" key="3">
    <source>
        <dbReference type="Proteomes" id="UP000002220"/>
    </source>
</evidence>
<dbReference type="EMBL" id="CP001744">
    <property type="protein sequence ID" value="ADG69072.1"/>
    <property type="molecule type" value="Genomic_DNA"/>
</dbReference>